<proteinExistence type="predicted"/>
<accession>A0A3E2WV75</accession>
<sequence length="62" mass="7521">MDGKCMYCEHCDLITDSDNDLRWICTKVESRNFLTEIDFDDSCEEFETERNEEEDWDLDEEN</sequence>
<dbReference type="GeneID" id="93336381"/>
<gene>
    <name evidence="1" type="ORF">DWX41_11770</name>
</gene>
<protein>
    <submittedName>
        <fullName evidence="1">Uncharacterized protein</fullName>
    </submittedName>
</protein>
<comment type="caution">
    <text evidence="1">The sequence shown here is derived from an EMBL/GenBank/DDBJ whole genome shotgun (WGS) entry which is preliminary data.</text>
</comment>
<dbReference type="RefSeq" id="WP_025654758.1">
    <property type="nucleotide sequence ID" value="NZ_QVIA01000012.1"/>
</dbReference>
<organism evidence="1 2">
    <name type="scientific">Hungatella hathewayi</name>
    <dbReference type="NCBI Taxonomy" id="154046"/>
    <lineage>
        <taxon>Bacteria</taxon>
        <taxon>Bacillati</taxon>
        <taxon>Bacillota</taxon>
        <taxon>Clostridia</taxon>
        <taxon>Lachnospirales</taxon>
        <taxon>Lachnospiraceae</taxon>
        <taxon>Hungatella</taxon>
    </lineage>
</organism>
<evidence type="ECO:0000313" key="1">
    <source>
        <dbReference type="EMBL" id="RGC31496.1"/>
    </source>
</evidence>
<evidence type="ECO:0000313" key="2">
    <source>
        <dbReference type="Proteomes" id="UP000261111"/>
    </source>
</evidence>
<dbReference type="Proteomes" id="UP000261111">
    <property type="component" value="Unassembled WGS sequence"/>
</dbReference>
<dbReference type="AlphaFoldDB" id="A0A3E2WV75"/>
<reference evidence="1 2" key="1">
    <citation type="submission" date="2018-08" db="EMBL/GenBank/DDBJ databases">
        <title>A genome reference for cultivated species of the human gut microbiota.</title>
        <authorList>
            <person name="Zou Y."/>
            <person name="Xue W."/>
            <person name="Luo G."/>
        </authorList>
    </citation>
    <scope>NUCLEOTIDE SEQUENCE [LARGE SCALE GENOMIC DNA]</scope>
    <source>
        <strain evidence="1 2">AF19-21</strain>
    </source>
</reference>
<name>A0A3E2WV75_9FIRM</name>
<dbReference type="EMBL" id="QVIA01000012">
    <property type="protein sequence ID" value="RGC31496.1"/>
    <property type="molecule type" value="Genomic_DNA"/>
</dbReference>